<proteinExistence type="predicted"/>
<evidence type="ECO:0000256" key="1">
    <source>
        <dbReference type="SAM" id="MobiDB-lite"/>
    </source>
</evidence>
<accession>A0A8C2XUW5</accession>
<dbReference type="Ensembl" id="ENSCHIT00010035163.1">
    <property type="protein sequence ID" value="ENSCHIP00010024862.1"/>
    <property type="gene ID" value="ENSCHIG00010018511.1"/>
</dbReference>
<reference evidence="2" key="1">
    <citation type="submission" date="2019-03" db="EMBL/GenBank/DDBJ databases">
        <title>Genome sequencing and reference-guided assembly of Black Bengal Goat (Capra hircus).</title>
        <authorList>
            <person name="Siddiki A.Z."/>
            <person name="Baten A."/>
            <person name="Billah M."/>
            <person name="Alam M.A.U."/>
            <person name="Shawrob K.S.M."/>
            <person name="Saha S."/>
            <person name="Chowdhury M."/>
            <person name="Rahman A.H."/>
            <person name="Stear M."/>
            <person name="Miah G."/>
            <person name="Das G.B."/>
            <person name="Hossain M.M."/>
            <person name="Kumkum M."/>
            <person name="Islam M.S."/>
            <person name="Mollah A.M."/>
            <person name="Ahsan A."/>
            <person name="Tusar F."/>
            <person name="Khan M.K.I."/>
        </authorList>
    </citation>
    <scope>NUCLEOTIDE SEQUENCE [LARGE SCALE GENOMIC DNA]</scope>
</reference>
<sequence length="101" mass="11142">GVRKRANDCPSMFIKPADPYLGGFSPTTPKWQKGIGEFFRFSGLRKTERKARPSPPDLRDDGEQDFPTRPGWGSPGLSGVPGCKSASVYLFRSVLLSRHST</sequence>
<reference evidence="2" key="2">
    <citation type="submission" date="2025-08" db="UniProtKB">
        <authorList>
            <consortium name="Ensembl"/>
        </authorList>
    </citation>
    <scope>IDENTIFICATION</scope>
</reference>
<name>A0A8C2XUW5_CAPHI</name>
<evidence type="ECO:0008006" key="3">
    <source>
        <dbReference type="Google" id="ProtNLM"/>
    </source>
</evidence>
<dbReference type="AlphaFoldDB" id="A0A8C2XUW5"/>
<organism evidence="2">
    <name type="scientific">Capra hircus</name>
    <name type="common">Goat</name>
    <dbReference type="NCBI Taxonomy" id="9925"/>
    <lineage>
        <taxon>Eukaryota</taxon>
        <taxon>Metazoa</taxon>
        <taxon>Chordata</taxon>
        <taxon>Craniata</taxon>
        <taxon>Vertebrata</taxon>
        <taxon>Euteleostomi</taxon>
        <taxon>Mammalia</taxon>
        <taxon>Eutheria</taxon>
        <taxon>Laurasiatheria</taxon>
        <taxon>Artiodactyla</taxon>
        <taxon>Ruminantia</taxon>
        <taxon>Pecora</taxon>
        <taxon>Bovidae</taxon>
        <taxon>Caprinae</taxon>
        <taxon>Capra</taxon>
    </lineage>
</organism>
<feature type="region of interest" description="Disordered" evidence="1">
    <location>
        <begin position="46"/>
        <end position="78"/>
    </location>
</feature>
<evidence type="ECO:0000313" key="2">
    <source>
        <dbReference type="Ensembl" id="ENSCHIP00010024862.1"/>
    </source>
</evidence>
<protein>
    <recommendedName>
        <fullName evidence="3">PCNA-associated factor of 15 kDa</fullName>
    </recommendedName>
</protein>